<protein>
    <recommendedName>
        <fullName evidence="2">HTH marR-type domain-containing protein</fullName>
    </recommendedName>
</protein>
<feature type="domain" description="HTH marR-type" evidence="2">
    <location>
        <begin position="1"/>
        <end position="80"/>
    </location>
</feature>
<dbReference type="AlphaFoldDB" id="A0A0N8PR05"/>
<sequence>LGLSRQTVQQTADGLARDGFITYRENPHHRRAKLMQITAQGAQALEYVQAQQQAWAEQISGGQAPEDLAAALSVLRAIRERLECNPSRPASKRRKNNETEPPEPDGH</sequence>
<comment type="caution">
    <text evidence="3">The sequence shown here is derived from an EMBL/GenBank/DDBJ whole genome shotgun (WGS) entry which is preliminary data.</text>
</comment>
<dbReference type="Gene3D" id="1.10.10.10">
    <property type="entry name" value="Winged helix-like DNA-binding domain superfamily/Winged helix DNA-binding domain"/>
    <property type="match status" value="1"/>
</dbReference>
<feature type="region of interest" description="Disordered" evidence="1">
    <location>
        <begin position="83"/>
        <end position="107"/>
    </location>
</feature>
<dbReference type="GO" id="GO:0003700">
    <property type="term" value="F:DNA-binding transcription factor activity"/>
    <property type="evidence" value="ECO:0007669"/>
    <property type="project" value="InterPro"/>
</dbReference>
<evidence type="ECO:0000259" key="2">
    <source>
        <dbReference type="PROSITE" id="PS50995"/>
    </source>
</evidence>
<accession>A0A0N8PR05</accession>
<dbReference type="Pfam" id="PF12802">
    <property type="entry name" value="MarR_2"/>
    <property type="match status" value="1"/>
</dbReference>
<reference evidence="3 4" key="1">
    <citation type="submission" date="2015-09" db="EMBL/GenBank/DDBJ databases">
        <title>Draft genome sequence of Kouleothrix aurantiaca JCM 19913.</title>
        <authorList>
            <person name="Hemp J."/>
        </authorList>
    </citation>
    <scope>NUCLEOTIDE SEQUENCE [LARGE SCALE GENOMIC DNA]</scope>
    <source>
        <strain evidence="3 4">COM-B</strain>
    </source>
</reference>
<dbReference type="InterPro" id="IPR000835">
    <property type="entry name" value="HTH_MarR-typ"/>
</dbReference>
<dbReference type="InterPro" id="IPR036390">
    <property type="entry name" value="WH_DNA-bd_sf"/>
</dbReference>
<evidence type="ECO:0000256" key="1">
    <source>
        <dbReference type="SAM" id="MobiDB-lite"/>
    </source>
</evidence>
<dbReference type="EMBL" id="LJCR01002544">
    <property type="protein sequence ID" value="KPV48581.1"/>
    <property type="molecule type" value="Genomic_DNA"/>
</dbReference>
<evidence type="ECO:0000313" key="3">
    <source>
        <dbReference type="EMBL" id="KPV48581.1"/>
    </source>
</evidence>
<dbReference type="SUPFAM" id="SSF46785">
    <property type="entry name" value="Winged helix' DNA-binding domain"/>
    <property type="match status" value="1"/>
</dbReference>
<keyword evidence="4" id="KW-1185">Reference proteome</keyword>
<dbReference type="PROSITE" id="PS50995">
    <property type="entry name" value="HTH_MARR_2"/>
    <property type="match status" value="1"/>
</dbReference>
<dbReference type="InterPro" id="IPR036388">
    <property type="entry name" value="WH-like_DNA-bd_sf"/>
</dbReference>
<proteinExistence type="predicted"/>
<dbReference type="Proteomes" id="UP000050509">
    <property type="component" value="Unassembled WGS sequence"/>
</dbReference>
<name>A0A0N8PR05_9CHLR</name>
<organism evidence="3 4">
    <name type="scientific">Kouleothrix aurantiaca</name>
    <dbReference type="NCBI Taxonomy" id="186479"/>
    <lineage>
        <taxon>Bacteria</taxon>
        <taxon>Bacillati</taxon>
        <taxon>Chloroflexota</taxon>
        <taxon>Chloroflexia</taxon>
        <taxon>Chloroflexales</taxon>
        <taxon>Roseiflexineae</taxon>
        <taxon>Roseiflexaceae</taxon>
        <taxon>Kouleothrix</taxon>
    </lineage>
</organism>
<feature type="non-terminal residue" evidence="3">
    <location>
        <position position="1"/>
    </location>
</feature>
<evidence type="ECO:0000313" key="4">
    <source>
        <dbReference type="Proteomes" id="UP000050509"/>
    </source>
</evidence>
<gene>
    <name evidence="3" type="ORF">SE17_37300</name>
</gene>